<dbReference type="InterPro" id="IPR007066">
    <property type="entry name" value="RNA_pol_Rpb1_3"/>
</dbReference>
<dbReference type="Pfam" id="PF04983">
    <property type="entry name" value="RNA_pol_Rpb1_3"/>
    <property type="match status" value="1"/>
</dbReference>
<feature type="binding site" evidence="7">
    <location>
        <position position="68"/>
    </location>
    <ligand>
        <name>Zn(2+)</name>
        <dbReference type="ChEBI" id="CHEBI:29105"/>
        <label>1</label>
    </ligand>
</feature>
<feature type="binding site" evidence="7">
    <location>
        <position position="478"/>
    </location>
    <ligand>
        <name>Mg(2+)</name>
        <dbReference type="ChEBI" id="CHEBI:18420"/>
    </ligand>
</feature>
<feature type="binding site" evidence="7">
    <location>
        <position position="899"/>
    </location>
    <ligand>
        <name>Zn(2+)</name>
        <dbReference type="ChEBI" id="CHEBI:29105"/>
        <label>2</label>
    </ligand>
</feature>
<dbReference type="InterPro" id="IPR045867">
    <property type="entry name" value="DNA-dir_RpoC_beta_prime"/>
</dbReference>
<feature type="binding site" evidence="7">
    <location>
        <position position="66"/>
    </location>
    <ligand>
        <name>Zn(2+)</name>
        <dbReference type="ChEBI" id="CHEBI:29105"/>
        <label>1</label>
    </ligand>
</feature>
<feature type="binding site" evidence="7">
    <location>
        <position position="476"/>
    </location>
    <ligand>
        <name>Mg(2+)</name>
        <dbReference type="ChEBI" id="CHEBI:18420"/>
    </ligand>
</feature>
<dbReference type="InterPro" id="IPR042102">
    <property type="entry name" value="RNA_pol_Rpb1_3_sf"/>
</dbReference>
<keyword evidence="3 7" id="KW-0548">Nucleotidyltransferase</keyword>
<sequence length="1440" mass="160512">MAFRKDNKQKNSFSKISIGLASPEEILEKSSGEVLKPETINYRTYKPERDGLFCERIFGPVKDFECHCGKYKRIRYKGIVCDRCGVEVTEKKVRRERMGHIKLVVPVAHIWYFRSLPNKIGYLLGLPSKKLDAVIYYERYVVINPGVAAEGEKPIQRLDLLSEEEYFEIIDRLPRENQLLDDTDPNKFVAKMGAEAIYDLLKDINLDDLSYALRDQANSEGSQQRKTEALKRLQVVESFRASRERNRPEWMILQAVPVIPPELRPLVPLDGGRFATSDLNDLYRRVIIRNNRLKRLIEIKAPDVILRNEKRMLQEAVDSLLDNSRKSSAVKTEANRPLKSLSDSLKGKQGRFRQNLLGKRVDYSARSVIVVGPELKMHECGIPKNMAAELYKPFVIRKLIERGIVKTVKSAKKIVDRKEPVVWDILEYVMKGHPVLLNRAPTLHRLGIQAFQPKMIEGKAIQLHPLACTAFNADFDGDQMAVHLPLGNEAILEAQLLMLGSHNILNPANGAPITVPSQDMVLGLYYITKLRKGDKGEGLKFYGPEEAEIAYNEGRVTLHAPVSVVVEDIDEFGNPIKHLVENTSVGRVLVNRYVPKEIGYVNEILSKKSLRTIISRVIKHCGIPRSAQFLDDIKNLGYYMAFKGGLSFNLGDVLIPAEKEEYVREGYEQVQEVLNNYSMGFITNNERYNQIIDIWTHVNSRLADTLMKQISADKQGFNPVYMMLDSGARGSKDQIRQLSGMRGLMAKPQKSGAEGGQIIENPILANFKEGLSVLEYFISTHGARKGLADTALKTADAGYLTRRLVDVAHDVIINEEDCGTLRGLVCTEIKNNDEVVASLGERILGRVSVHDIIDPTNGELIVAAGEEINDLAADRINESPIESVEIRSVLTCESKKGVCAKCYGRNLATHRMVQMGEAVGVIAAQSIGEPGTQLTLRTFHVGGVASNIAAVNSLTSRYEGILEIDELRTVQTEEVDASGRKVDVVIGRLAEMRIIDPTTKMMLTNANIPYGAKLFFDNGARVKKGDVICEWDPFNAVIVSEAGGKVQYVNLTENVTYRVDSDEQTGLREKIIIESKERGKVPEANIVDANGQILRTYALPVGAHLMVDENAELKPGEIFVKIPRAAGSAGDITGGLPRVTELFEARNPSNPAIVSEIDGEVKFGKVKRGNREISVTSKLGETKKYLVPLSKQILVQENDYVRAGTPLSDGATTPADILNIMGPTAVQEYIVNEVQDVYRMQGVKINDKHFEVIVRQMMRKVNILDPGDTNFLEQQVVDKRDFMDENDRIWGKKVVTDAGDSENVKPGQIITARKLRDENSSLKRRDLRPIQVRDAQPATSEQILQGITRAALQTSSFMSAASFQETTKVLNEAAINGKVDYLVGMKENVICGHLIPAGTGLRSYERIVVGGKDDIEDAFDIPVVTRDEAPEAVDVAHTEL</sequence>
<dbReference type="Proteomes" id="UP000244905">
    <property type="component" value="Unassembled WGS sequence"/>
</dbReference>
<comment type="catalytic activity">
    <reaction evidence="6 7 8">
        <text>RNA(n) + a ribonucleoside 5'-triphosphate = RNA(n+1) + diphosphate</text>
        <dbReference type="Rhea" id="RHEA:21248"/>
        <dbReference type="Rhea" id="RHEA-COMP:14527"/>
        <dbReference type="Rhea" id="RHEA-COMP:17342"/>
        <dbReference type="ChEBI" id="CHEBI:33019"/>
        <dbReference type="ChEBI" id="CHEBI:61557"/>
        <dbReference type="ChEBI" id="CHEBI:140395"/>
        <dbReference type="EC" id="2.7.7.6"/>
    </reaction>
</comment>
<dbReference type="Gene3D" id="1.10.40.90">
    <property type="match status" value="1"/>
</dbReference>
<dbReference type="GO" id="GO:0000287">
    <property type="term" value="F:magnesium ion binding"/>
    <property type="evidence" value="ECO:0007669"/>
    <property type="project" value="UniProtKB-UniRule"/>
</dbReference>
<evidence type="ECO:0000256" key="4">
    <source>
        <dbReference type="ARBA" id="ARBA00022723"/>
    </source>
</evidence>
<dbReference type="GO" id="GO:0003677">
    <property type="term" value="F:DNA binding"/>
    <property type="evidence" value="ECO:0007669"/>
    <property type="project" value="UniProtKB-UniRule"/>
</dbReference>
<evidence type="ECO:0000256" key="1">
    <source>
        <dbReference type="ARBA" id="ARBA00022478"/>
    </source>
</evidence>
<organism evidence="10 11">
    <name type="scientific">Duncaniella muris</name>
    <dbReference type="NCBI Taxonomy" id="2094150"/>
    <lineage>
        <taxon>Bacteria</taxon>
        <taxon>Pseudomonadati</taxon>
        <taxon>Bacteroidota</taxon>
        <taxon>Bacteroidia</taxon>
        <taxon>Bacteroidales</taxon>
        <taxon>Muribaculaceae</taxon>
        <taxon>Duncaniella</taxon>
    </lineage>
</organism>
<feature type="binding site" evidence="7">
    <location>
        <position position="818"/>
    </location>
    <ligand>
        <name>Zn(2+)</name>
        <dbReference type="ChEBI" id="CHEBI:29105"/>
        <label>2</label>
    </ligand>
</feature>
<dbReference type="InterPro" id="IPR007080">
    <property type="entry name" value="RNA_pol_Rpb1_1"/>
</dbReference>
<keyword evidence="5 7" id="KW-0804">Transcription</keyword>
<dbReference type="Pfam" id="PF00623">
    <property type="entry name" value="RNA_pol_Rpb1_2"/>
    <property type="match status" value="2"/>
</dbReference>
<comment type="function">
    <text evidence="7 8">DNA-dependent RNA polymerase catalyzes the transcription of DNA into RNA using the four ribonucleoside triphosphates as substrates.</text>
</comment>
<reference evidence="11" key="1">
    <citation type="submission" date="2018-02" db="EMBL/GenBank/DDBJ databases">
        <authorList>
            <person name="Clavel T."/>
            <person name="Strowig T."/>
        </authorList>
    </citation>
    <scope>NUCLEOTIDE SEQUENCE [LARGE SCALE GENOMIC DNA]</scope>
    <source>
        <strain evidence="11">DSM 103720</strain>
    </source>
</reference>
<comment type="similarity">
    <text evidence="7 8">Belongs to the RNA polymerase beta' chain family.</text>
</comment>
<gene>
    <name evidence="7 10" type="primary">rpoC</name>
    <name evidence="10" type="ORF">C5O23_06955</name>
</gene>
<feature type="binding site" evidence="7">
    <location>
        <position position="84"/>
    </location>
    <ligand>
        <name>Zn(2+)</name>
        <dbReference type="ChEBI" id="CHEBI:29105"/>
        <label>1</label>
    </ligand>
</feature>
<dbReference type="SUPFAM" id="SSF64484">
    <property type="entry name" value="beta and beta-prime subunits of DNA dependent RNA-polymerase"/>
    <property type="match status" value="1"/>
</dbReference>
<dbReference type="GeneID" id="82526082"/>
<evidence type="ECO:0000313" key="11">
    <source>
        <dbReference type="Proteomes" id="UP000244905"/>
    </source>
</evidence>
<dbReference type="CDD" id="cd01609">
    <property type="entry name" value="RNAP_beta'_N"/>
    <property type="match status" value="1"/>
</dbReference>
<evidence type="ECO:0000313" key="10">
    <source>
        <dbReference type="EMBL" id="PWB02381.1"/>
    </source>
</evidence>
<dbReference type="PANTHER" id="PTHR19376">
    <property type="entry name" value="DNA-DIRECTED RNA POLYMERASE"/>
    <property type="match status" value="1"/>
</dbReference>
<dbReference type="GO" id="GO:0006351">
    <property type="term" value="P:DNA-templated transcription"/>
    <property type="evidence" value="ECO:0007669"/>
    <property type="project" value="UniProtKB-UniRule"/>
</dbReference>
<feature type="binding site" evidence="7">
    <location>
        <position position="474"/>
    </location>
    <ligand>
        <name>Mg(2+)</name>
        <dbReference type="ChEBI" id="CHEBI:18420"/>
    </ligand>
</feature>
<dbReference type="Gene3D" id="2.40.40.20">
    <property type="match status" value="1"/>
</dbReference>
<dbReference type="EMBL" id="PUEC01000013">
    <property type="protein sequence ID" value="PWB02381.1"/>
    <property type="molecule type" value="Genomic_DNA"/>
</dbReference>
<keyword evidence="7" id="KW-0862">Zinc</keyword>
<comment type="cofactor">
    <cofactor evidence="7">
        <name>Zn(2+)</name>
        <dbReference type="ChEBI" id="CHEBI:29105"/>
    </cofactor>
    <text evidence="7">Binds 2 Zn(2+) ions per subunit.</text>
</comment>
<dbReference type="NCBIfam" id="TIGR02386">
    <property type="entry name" value="rpoC_TIGR"/>
    <property type="match status" value="1"/>
</dbReference>
<evidence type="ECO:0000259" key="9">
    <source>
        <dbReference type="SMART" id="SM00663"/>
    </source>
</evidence>
<comment type="subunit">
    <text evidence="7">The RNAP catalytic core consists of 2 alpha, 1 beta, 1 beta' and 1 omega subunit. When a sigma factor is associated with the core the holoenzyme is formed, which can initiate transcription.</text>
</comment>
<evidence type="ECO:0000256" key="2">
    <source>
        <dbReference type="ARBA" id="ARBA00022679"/>
    </source>
</evidence>
<dbReference type="RefSeq" id="WP_107032224.1">
    <property type="nucleotide sequence ID" value="NZ_CAOMBJ010000055.1"/>
</dbReference>
<evidence type="ECO:0000256" key="3">
    <source>
        <dbReference type="ARBA" id="ARBA00022695"/>
    </source>
</evidence>
<dbReference type="InterPro" id="IPR012754">
    <property type="entry name" value="DNA-dir_RpoC_beta_prime_bact"/>
</dbReference>
<comment type="cofactor">
    <cofactor evidence="7">
        <name>Mg(2+)</name>
        <dbReference type="ChEBI" id="CHEBI:18420"/>
    </cofactor>
    <text evidence="7">Binds 1 Mg(2+) ion per subunit.</text>
</comment>
<feature type="binding site" evidence="7">
    <location>
        <position position="81"/>
    </location>
    <ligand>
        <name>Zn(2+)</name>
        <dbReference type="ChEBI" id="CHEBI:29105"/>
        <label>1</label>
    </ligand>
</feature>
<evidence type="ECO:0000256" key="5">
    <source>
        <dbReference type="ARBA" id="ARBA00023163"/>
    </source>
</evidence>
<dbReference type="CDD" id="cd02655">
    <property type="entry name" value="RNAP_beta'_C"/>
    <property type="match status" value="1"/>
</dbReference>
<keyword evidence="1 7" id="KW-0240">DNA-directed RNA polymerase</keyword>
<feature type="domain" description="RNA polymerase N-terminal" evidence="9">
    <location>
        <begin position="249"/>
        <end position="528"/>
    </location>
</feature>
<dbReference type="PANTHER" id="PTHR19376:SF54">
    <property type="entry name" value="DNA-DIRECTED RNA POLYMERASE SUBUNIT BETA"/>
    <property type="match status" value="1"/>
</dbReference>
<dbReference type="EC" id="2.7.7.6" evidence="7"/>
<dbReference type="GO" id="GO:0008270">
    <property type="term" value="F:zinc ion binding"/>
    <property type="evidence" value="ECO:0007669"/>
    <property type="project" value="UniProtKB-UniRule"/>
</dbReference>
<keyword evidence="4 7" id="KW-0479">Metal-binding</keyword>
<dbReference type="InterPro" id="IPR044893">
    <property type="entry name" value="RNA_pol_Rpb1_clamp_domain"/>
</dbReference>
<keyword evidence="11" id="KW-1185">Reference proteome</keyword>
<dbReference type="Pfam" id="PF04997">
    <property type="entry name" value="RNA_pol_Rpb1_1"/>
    <property type="match status" value="1"/>
</dbReference>
<dbReference type="InterPro" id="IPR006592">
    <property type="entry name" value="RNA_pol_N"/>
</dbReference>
<protein>
    <recommendedName>
        <fullName evidence="7">DNA-directed RNA polymerase subunit beta'</fullName>
        <shortName evidence="7">RNAP subunit beta'</shortName>
        <ecNumber evidence="7">2.7.7.6</ecNumber>
    </recommendedName>
    <alternativeName>
        <fullName evidence="7">RNA polymerase subunit beta'</fullName>
    </alternativeName>
    <alternativeName>
        <fullName evidence="7">Transcriptase subunit beta'</fullName>
    </alternativeName>
</protein>
<dbReference type="Gene3D" id="1.10.274.100">
    <property type="entry name" value="RNA polymerase Rpb1, domain 3"/>
    <property type="match status" value="1"/>
</dbReference>
<accession>A0A2V1IJS7</accession>
<dbReference type="Gene3D" id="1.10.1790.20">
    <property type="match status" value="1"/>
</dbReference>
<name>A0A2V1IJS7_9BACT</name>
<dbReference type="Pfam" id="PF04998">
    <property type="entry name" value="RNA_pol_Rpb1_5"/>
    <property type="match status" value="1"/>
</dbReference>
<dbReference type="GO" id="GO:0000428">
    <property type="term" value="C:DNA-directed RNA polymerase complex"/>
    <property type="evidence" value="ECO:0007669"/>
    <property type="project" value="UniProtKB-KW"/>
</dbReference>
<feature type="binding site" evidence="7">
    <location>
        <position position="892"/>
    </location>
    <ligand>
        <name>Zn(2+)</name>
        <dbReference type="ChEBI" id="CHEBI:29105"/>
        <label>2</label>
    </ligand>
</feature>
<dbReference type="GO" id="GO:0003899">
    <property type="term" value="F:DNA-directed RNA polymerase activity"/>
    <property type="evidence" value="ECO:0007669"/>
    <property type="project" value="UniProtKB-UniRule"/>
</dbReference>
<keyword evidence="2 7" id="KW-0808">Transferase</keyword>
<evidence type="ECO:0000256" key="7">
    <source>
        <dbReference type="HAMAP-Rule" id="MF_01322"/>
    </source>
</evidence>
<proteinExistence type="inferred from homology"/>
<dbReference type="Gene3D" id="1.10.150.390">
    <property type="match status" value="1"/>
</dbReference>
<dbReference type="Gene3D" id="2.40.50.100">
    <property type="match status" value="3"/>
</dbReference>
<dbReference type="HAMAP" id="MF_01322">
    <property type="entry name" value="RNApol_bact_RpoC"/>
    <property type="match status" value="1"/>
</dbReference>
<evidence type="ECO:0000256" key="8">
    <source>
        <dbReference type="RuleBase" id="RU004279"/>
    </source>
</evidence>
<dbReference type="InterPro" id="IPR007083">
    <property type="entry name" value="RNA_pol_Rpb1_4"/>
</dbReference>
<keyword evidence="7" id="KW-0460">Magnesium</keyword>
<dbReference type="InterPro" id="IPR038120">
    <property type="entry name" value="Rpb1_funnel_sf"/>
</dbReference>
<dbReference type="Gene3D" id="4.10.860.120">
    <property type="entry name" value="RNA polymerase II, clamp domain"/>
    <property type="match status" value="1"/>
</dbReference>
<comment type="caution">
    <text evidence="10">The sequence shown here is derived from an EMBL/GenBank/DDBJ whole genome shotgun (WGS) entry which is preliminary data.</text>
</comment>
<dbReference type="InterPro" id="IPR000722">
    <property type="entry name" value="RNA_pol_asu"/>
</dbReference>
<dbReference type="Gene3D" id="1.10.132.30">
    <property type="match status" value="1"/>
</dbReference>
<dbReference type="InterPro" id="IPR007081">
    <property type="entry name" value="RNA_pol_Rpb1_5"/>
</dbReference>
<evidence type="ECO:0000256" key="6">
    <source>
        <dbReference type="ARBA" id="ARBA00048552"/>
    </source>
</evidence>
<dbReference type="SMART" id="SM00663">
    <property type="entry name" value="RPOLA_N"/>
    <property type="match status" value="1"/>
</dbReference>
<dbReference type="Pfam" id="PF05000">
    <property type="entry name" value="RNA_pol_Rpb1_4"/>
    <property type="match status" value="1"/>
</dbReference>
<feature type="binding site" evidence="7">
    <location>
        <position position="902"/>
    </location>
    <ligand>
        <name>Zn(2+)</name>
        <dbReference type="ChEBI" id="CHEBI:29105"/>
        <label>2</label>
    </ligand>
</feature>